<dbReference type="KEGG" id="vg:60324647"/>
<protein>
    <submittedName>
        <fullName evidence="1">Uncharacterized protein</fullName>
    </submittedName>
</protein>
<accession>A0A410TBZ4</accession>
<gene>
    <name evidence="1" type="primary">89</name>
    <name evidence="1" type="ORF">SEA_KISI_89</name>
</gene>
<evidence type="ECO:0000313" key="1">
    <source>
        <dbReference type="EMBL" id="QAU06507.1"/>
    </source>
</evidence>
<dbReference type="GeneID" id="60324647"/>
<keyword evidence="2" id="KW-1185">Reference proteome</keyword>
<dbReference type="RefSeq" id="YP_009953180.1">
    <property type="nucleotide sequence ID" value="NC_051619.1"/>
</dbReference>
<dbReference type="Proteomes" id="UP000290331">
    <property type="component" value="Segment"/>
</dbReference>
<dbReference type="EMBL" id="MK376955">
    <property type="protein sequence ID" value="QAU06507.1"/>
    <property type="molecule type" value="Genomic_DNA"/>
</dbReference>
<reference evidence="1 2" key="1">
    <citation type="submission" date="2019-01" db="EMBL/GenBank/DDBJ databases">
        <authorList>
            <person name="Kinder M."/>
            <person name="Sitio E."/>
            <person name="Ackerson L."/>
            <person name="Anderson L."/>
            <person name="Cottrell A."/>
            <person name="Eggleston T."/>
            <person name="Kiefer A."/>
            <person name="Ukcamaj A."/>
            <person name="Vendrell P."/>
            <person name="Waytashek C."/>
            <person name="Yeo A."/>
            <person name="Braley A.B."/>
            <person name="Ettinger A.-S.H."/>
            <person name="Ettinger W.F."/>
            <person name="Anders K.R."/>
            <person name="Bradley K.W."/>
            <person name="Asai D.J."/>
            <person name="Bowman C.A."/>
            <person name="Russell D.A."/>
            <person name="Pope W.H."/>
            <person name="Jacobs-Sera D."/>
            <person name="Hendrix R.W."/>
            <person name="Hatfull G.F."/>
        </authorList>
    </citation>
    <scope>NUCLEOTIDE SEQUENCE [LARGE SCALE GENOMIC DNA]</scope>
</reference>
<proteinExistence type="predicted"/>
<organism evidence="1 2">
    <name type="scientific">Mycobacterium phage KiSi</name>
    <dbReference type="NCBI Taxonomy" id="2507856"/>
    <lineage>
        <taxon>Viruses</taxon>
        <taxon>Duplodnaviria</taxon>
        <taxon>Heunggongvirae</taxon>
        <taxon>Uroviricota</taxon>
        <taxon>Caudoviricetes</taxon>
        <taxon>Weiservirinae</taxon>
        <taxon>Anayavirus</taxon>
        <taxon>Anayavirus kisi</taxon>
    </lineage>
</organism>
<evidence type="ECO:0000313" key="2">
    <source>
        <dbReference type="Proteomes" id="UP000290331"/>
    </source>
</evidence>
<sequence length="207" mass="23733">MRGDDMYADVPEGFADVGRIADDGIKIKYDEGDMPAWEGKTIRTLQQSATLTVPFDYSSWYTGKPAPRRTAADRLRRRGAVDERYAVAMQLVFGIDVRPARPTVGEALVDLWDALRALVLVVAAVLSERLRWPVIVAYARRAGWAVVEGVLDRWDVVTSWQYGRTSGPVVRLWSSEFVHVYTFPIERESWRRWARRQLDWFGAVWRG</sequence>
<name>A0A410TBZ4_9CAUD</name>